<evidence type="ECO:0000256" key="2">
    <source>
        <dbReference type="SAM" id="Phobius"/>
    </source>
</evidence>
<dbReference type="EMBL" id="JAIFTH010000178">
    <property type="protein sequence ID" value="KAG9510315.1"/>
    <property type="molecule type" value="Genomic_DNA"/>
</dbReference>
<feature type="non-terminal residue" evidence="3">
    <location>
        <position position="343"/>
    </location>
</feature>
<name>A0ABQ7SAN7_9ACAR</name>
<reference evidence="3 4" key="1">
    <citation type="submission" date="2020-10" db="EMBL/GenBank/DDBJ databases">
        <authorList>
            <person name="Klimov P.B."/>
            <person name="Dyachkov S.M."/>
            <person name="Chetverikov P.E."/>
        </authorList>
    </citation>
    <scope>NUCLEOTIDE SEQUENCE [LARGE SCALE GENOMIC DNA]</scope>
    <source>
        <strain evidence="3">BMOC 18-1129-001#AD2665</strain>
        <tissue evidence="3">Entire mites</tissue>
    </source>
</reference>
<organism evidence="3 4">
    <name type="scientific">Fragariocoptes setiger</name>
    <dbReference type="NCBI Taxonomy" id="1670756"/>
    <lineage>
        <taxon>Eukaryota</taxon>
        <taxon>Metazoa</taxon>
        <taxon>Ecdysozoa</taxon>
        <taxon>Arthropoda</taxon>
        <taxon>Chelicerata</taxon>
        <taxon>Arachnida</taxon>
        <taxon>Acari</taxon>
        <taxon>Acariformes</taxon>
        <taxon>Trombidiformes</taxon>
        <taxon>Prostigmata</taxon>
        <taxon>Eupodina</taxon>
        <taxon>Eriophyoidea</taxon>
        <taxon>Phytoptidae</taxon>
        <taxon>Fragariocoptes</taxon>
    </lineage>
</organism>
<keyword evidence="2" id="KW-0472">Membrane</keyword>
<evidence type="ECO:0000256" key="1">
    <source>
        <dbReference type="SAM" id="MobiDB-lite"/>
    </source>
</evidence>
<comment type="caution">
    <text evidence="3">The sequence shown here is derived from an EMBL/GenBank/DDBJ whole genome shotgun (WGS) entry which is preliminary data.</text>
</comment>
<protein>
    <submittedName>
        <fullName evidence="3">Uncharacterized protein</fullName>
    </submittedName>
</protein>
<feature type="compositionally biased region" description="Basic and acidic residues" evidence="1">
    <location>
        <begin position="69"/>
        <end position="83"/>
    </location>
</feature>
<keyword evidence="2" id="KW-0812">Transmembrane</keyword>
<proteinExistence type="predicted"/>
<evidence type="ECO:0000313" key="3">
    <source>
        <dbReference type="EMBL" id="KAG9510315.1"/>
    </source>
</evidence>
<feature type="transmembrane region" description="Helical" evidence="2">
    <location>
        <begin position="12"/>
        <end position="30"/>
    </location>
</feature>
<evidence type="ECO:0000313" key="4">
    <source>
        <dbReference type="Proteomes" id="UP000825002"/>
    </source>
</evidence>
<keyword evidence="4" id="KW-1185">Reference proteome</keyword>
<gene>
    <name evidence="3" type="ORF">GZH46_01150</name>
</gene>
<keyword evidence="2" id="KW-1133">Transmembrane helix</keyword>
<feature type="compositionally biased region" description="Low complexity" evidence="1">
    <location>
        <begin position="112"/>
        <end position="126"/>
    </location>
</feature>
<sequence length="343" mass="38452">MTRQSLARLIRAHHLWLTVIVIGAIVAPLISCAQDDDHYYHSGHHSDHQGGHYGHHGYHGHGHGHGHGHSREYGHREWRHDNYHTGSGHHRGHHGHHDDNDNDDDHLHSDNQHNTGAVQQAASSVTSASTSATQVVTSVQPAAAATAAIVNRKRRNALLPTSNSDNSFARRISYPPLLQPARTTTTITTTTSSTVSNKVPISTSAKFNTSWVQASDQLSPEYSRFKRTSCKLRKLVRGQMETLEALVLSSTETSPNDNPVIICNKKRLEKYKDSAAVRNNKDWNVDKLRAQCQYPNRWLEFEHCVLEQLHTDANYKRYQDTLKQAIMVLENPDKFAATSLPFG</sequence>
<feature type="region of interest" description="Disordered" evidence="1">
    <location>
        <begin position="43"/>
        <end position="126"/>
    </location>
</feature>
<dbReference type="Proteomes" id="UP000825002">
    <property type="component" value="Unassembled WGS sequence"/>
</dbReference>
<feature type="compositionally biased region" description="Basic residues" evidence="1">
    <location>
        <begin position="53"/>
        <end position="68"/>
    </location>
</feature>
<accession>A0ABQ7SAN7</accession>